<sequence>MTDTAQRLLDSATAAFAAKGFHGTTTRDIATGAGVTPGAVYVHHKSKEDLLYSISKVGHERTLELVRSSAASADEPVEQITALVRNLAQWQAANHTRSHVVNFELPALSDEHRADVLRMRHQVEDEFRQVVEDGLKQGVFDVPDSNMAVVTLLSMCIDVGRWYRGNGRLSAEEIGEHHSQMALRLLGVR</sequence>
<evidence type="ECO:0000256" key="1">
    <source>
        <dbReference type="ARBA" id="ARBA00023125"/>
    </source>
</evidence>
<keyword evidence="1 2" id="KW-0238">DNA-binding</keyword>
<dbReference type="SUPFAM" id="SSF48498">
    <property type="entry name" value="Tetracyclin repressor-like, C-terminal domain"/>
    <property type="match status" value="1"/>
</dbReference>
<dbReference type="Pfam" id="PF17932">
    <property type="entry name" value="TetR_C_24"/>
    <property type="match status" value="1"/>
</dbReference>
<dbReference type="PROSITE" id="PS50977">
    <property type="entry name" value="HTH_TETR_2"/>
    <property type="match status" value="1"/>
</dbReference>
<dbReference type="InterPro" id="IPR041490">
    <property type="entry name" value="KstR2_TetR_C"/>
</dbReference>
<feature type="domain" description="HTH tetR-type" evidence="3">
    <location>
        <begin position="2"/>
        <end position="62"/>
    </location>
</feature>
<feature type="DNA-binding region" description="H-T-H motif" evidence="2">
    <location>
        <begin position="25"/>
        <end position="44"/>
    </location>
</feature>
<dbReference type="RefSeq" id="WP_210228696.1">
    <property type="nucleotide sequence ID" value="NZ_CP076022.1"/>
</dbReference>
<dbReference type="InterPro" id="IPR050109">
    <property type="entry name" value="HTH-type_TetR-like_transc_reg"/>
</dbReference>
<evidence type="ECO:0000259" key="3">
    <source>
        <dbReference type="PROSITE" id="PS50977"/>
    </source>
</evidence>
<evidence type="ECO:0000313" key="5">
    <source>
        <dbReference type="Proteomes" id="UP000676885"/>
    </source>
</evidence>
<dbReference type="Proteomes" id="UP000676885">
    <property type="component" value="Chromosome"/>
</dbReference>
<dbReference type="GO" id="GO:0003700">
    <property type="term" value="F:DNA-binding transcription factor activity"/>
    <property type="evidence" value="ECO:0007669"/>
    <property type="project" value="TreeGrafter"/>
</dbReference>
<dbReference type="AlphaFoldDB" id="A0A975M2D8"/>
<protein>
    <submittedName>
        <fullName evidence="4">TetR/AcrR family transcriptional regulator</fullName>
    </submittedName>
</protein>
<name>A0A975M2D8_9MICC</name>
<dbReference type="EMBL" id="CP076022">
    <property type="protein sequence ID" value="QWC08637.1"/>
    <property type="molecule type" value="Genomic_DNA"/>
</dbReference>
<dbReference type="SUPFAM" id="SSF46689">
    <property type="entry name" value="Homeodomain-like"/>
    <property type="match status" value="1"/>
</dbReference>
<reference evidence="4 5" key="1">
    <citation type="submission" date="2021-05" db="EMBL/GenBank/DDBJ databases">
        <title>Novel species in genus Arthrobacter.</title>
        <authorList>
            <person name="Zhang G."/>
        </authorList>
    </citation>
    <scope>NUCLEOTIDE SEQUENCE [LARGE SCALE GENOMIC DNA]</scope>
    <source>
        <strain evidence="5">zg-ZUI227</strain>
    </source>
</reference>
<dbReference type="Pfam" id="PF00440">
    <property type="entry name" value="TetR_N"/>
    <property type="match status" value="1"/>
</dbReference>
<dbReference type="InterPro" id="IPR009057">
    <property type="entry name" value="Homeodomain-like_sf"/>
</dbReference>
<dbReference type="PRINTS" id="PR00455">
    <property type="entry name" value="HTHTETR"/>
</dbReference>
<dbReference type="PANTHER" id="PTHR30055:SF200">
    <property type="entry name" value="HTH-TYPE TRANSCRIPTIONAL REPRESSOR BDCR"/>
    <property type="match status" value="1"/>
</dbReference>
<dbReference type="GO" id="GO:0000976">
    <property type="term" value="F:transcription cis-regulatory region binding"/>
    <property type="evidence" value="ECO:0007669"/>
    <property type="project" value="TreeGrafter"/>
</dbReference>
<dbReference type="KEGG" id="ajg:KKR91_08635"/>
<organism evidence="4 5">
    <name type="scientific">Arthrobacter jiangjiafuii</name>
    <dbReference type="NCBI Taxonomy" id="2817475"/>
    <lineage>
        <taxon>Bacteria</taxon>
        <taxon>Bacillati</taxon>
        <taxon>Actinomycetota</taxon>
        <taxon>Actinomycetes</taxon>
        <taxon>Micrococcales</taxon>
        <taxon>Micrococcaceae</taxon>
        <taxon>Arthrobacter</taxon>
    </lineage>
</organism>
<gene>
    <name evidence="4" type="ORF">KKR91_08635</name>
</gene>
<dbReference type="Gene3D" id="1.10.357.10">
    <property type="entry name" value="Tetracycline Repressor, domain 2"/>
    <property type="match status" value="1"/>
</dbReference>
<dbReference type="PANTHER" id="PTHR30055">
    <property type="entry name" value="HTH-TYPE TRANSCRIPTIONAL REGULATOR RUTR"/>
    <property type="match status" value="1"/>
</dbReference>
<dbReference type="InterPro" id="IPR036271">
    <property type="entry name" value="Tet_transcr_reg_TetR-rel_C_sf"/>
</dbReference>
<keyword evidence="5" id="KW-1185">Reference proteome</keyword>
<evidence type="ECO:0000256" key="2">
    <source>
        <dbReference type="PROSITE-ProRule" id="PRU00335"/>
    </source>
</evidence>
<accession>A0A975M2D8</accession>
<dbReference type="InterPro" id="IPR001647">
    <property type="entry name" value="HTH_TetR"/>
</dbReference>
<proteinExistence type="predicted"/>
<evidence type="ECO:0000313" key="4">
    <source>
        <dbReference type="EMBL" id="QWC08637.1"/>
    </source>
</evidence>